<keyword evidence="2" id="KW-1185">Reference proteome</keyword>
<dbReference type="EMBL" id="JAWZYT010001624">
    <property type="protein sequence ID" value="KAK4310576.1"/>
    <property type="molecule type" value="Genomic_DNA"/>
</dbReference>
<comment type="caution">
    <text evidence="1">The sequence shown here is derived from an EMBL/GenBank/DDBJ whole genome shotgun (WGS) entry which is preliminary data.</text>
</comment>
<dbReference type="Proteomes" id="UP001292094">
    <property type="component" value="Unassembled WGS sequence"/>
</dbReference>
<sequence>MCVSGEAQQQILARPDEELLLIPPESIGYYVRKKDQWPNPKKFTTSINHVKIEKKGVEDRSG</sequence>
<proteinExistence type="predicted"/>
<organism evidence="1 2">
    <name type="scientific">Petrolisthes manimaculis</name>
    <dbReference type="NCBI Taxonomy" id="1843537"/>
    <lineage>
        <taxon>Eukaryota</taxon>
        <taxon>Metazoa</taxon>
        <taxon>Ecdysozoa</taxon>
        <taxon>Arthropoda</taxon>
        <taxon>Crustacea</taxon>
        <taxon>Multicrustacea</taxon>
        <taxon>Malacostraca</taxon>
        <taxon>Eumalacostraca</taxon>
        <taxon>Eucarida</taxon>
        <taxon>Decapoda</taxon>
        <taxon>Pleocyemata</taxon>
        <taxon>Anomura</taxon>
        <taxon>Galatheoidea</taxon>
        <taxon>Porcellanidae</taxon>
        <taxon>Petrolisthes</taxon>
    </lineage>
</organism>
<evidence type="ECO:0000313" key="2">
    <source>
        <dbReference type="Proteomes" id="UP001292094"/>
    </source>
</evidence>
<evidence type="ECO:0000313" key="1">
    <source>
        <dbReference type="EMBL" id="KAK4310576.1"/>
    </source>
</evidence>
<gene>
    <name evidence="1" type="ORF">Pmani_017866</name>
</gene>
<name>A0AAE1PLB0_9EUCA</name>
<accession>A0AAE1PLB0</accession>
<protein>
    <submittedName>
        <fullName evidence="1">Uncharacterized protein</fullName>
    </submittedName>
</protein>
<dbReference type="AlphaFoldDB" id="A0AAE1PLB0"/>
<reference evidence="1" key="1">
    <citation type="submission" date="2023-11" db="EMBL/GenBank/DDBJ databases">
        <title>Genome assemblies of two species of porcelain crab, Petrolisthes cinctipes and Petrolisthes manimaculis (Anomura: Porcellanidae).</title>
        <authorList>
            <person name="Angst P."/>
        </authorList>
    </citation>
    <scope>NUCLEOTIDE SEQUENCE</scope>
    <source>
        <strain evidence="1">PB745_02</strain>
        <tissue evidence="1">Gill</tissue>
    </source>
</reference>